<dbReference type="RefSeq" id="WP_394406576.1">
    <property type="nucleotide sequence ID" value="NZ_JBIGIC010000002.1"/>
</dbReference>
<evidence type="ECO:0000256" key="6">
    <source>
        <dbReference type="SAM" id="Phobius"/>
    </source>
</evidence>
<dbReference type="PANTHER" id="PTHR43568:SF1">
    <property type="entry name" value="P PROTEIN"/>
    <property type="match status" value="1"/>
</dbReference>
<dbReference type="InterPro" id="IPR004680">
    <property type="entry name" value="Cit_transptr-like_dom"/>
</dbReference>
<evidence type="ECO:0000259" key="7">
    <source>
        <dbReference type="Pfam" id="PF03600"/>
    </source>
</evidence>
<evidence type="ECO:0000256" key="2">
    <source>
        <dbReference type="ARBA" id="ARBA00022448"/>
    </source>
</evidence>
<keyword evidence="3 6" id="KW-0812">Transmembrane</keyword>
<feature type="domain" description="Citrate transporter-like" evidence="7">
    <location>
        <begin position="50"/>
        <end position="336"/>
    </location>
</feature>
<proteinExistence type="predicted"/>
<evidence type="ECO:0000313" key="9">
    <source>
        <dbReference type="Proteomes" id="UP001606134"/>
    </source>
</evidence>
<feature type="transmembrane region" description="Helical" evidence="6">
    <location>
        <begin position="314"/>
        <end position="337"/>
    </location>
</feature>
<reference evidence="8 9" key="1">
    <citation type="submission" date="2024-08" db="EMBL/GenBank/DDBJ databases">
        <authorList>
            <person name="Lu H."/>
        </authorList>
    </citation>
    <scope>NUCLEOTIDE SEQUENCE [LARGE SCALE GENOMIC DNA]</scope>
    <source>
        <strain evidence="8 9">BYS78W</strain>
    </source>
</reference>
<sequence>MSAWGRCRSDARLGPFHALLSRESLRPSMIDTLRRVGRGLREDRFFQVLLLGLLVLSAVAPSRIPTYAALVDWPTMAALTGLLALTQGLELSGALNRLGHALVAAMATERAAALVLVSAAALLSTVLTNDVALFVVVPLTLGVCRLARLQATPLIVFEALAVNVGSALTPIGNPQNLFLWQLAKVPFGVFVWHLLPLVMALMALLLLLTALVFPGRPIQVHDEAAPLPLHRGLLAVSLGLYLPFLAATDLHHAGWAAAAVLAVFMVVRPAVLARLDWGLLLVFVLMFIDLRLLAGLDAVRHAMLALQLERPAHLFFAAIGASQLVSNVPAAIALAEYTGDWRVLAYGVNIGGFGLMVGSLANLIALRLSGDRRAWLLFHVYAIPALCVAAALGYGLLFVALPG</sequence>
<feature type="transmembrane region" description="Helical" evidence="6">
    <location>
        <begin position="149"/>
        <end position="168"/>
    </location>
</feature>
<evidence type="ECO:0000256" key="1">
    <source>
        <dbReference type="ARBA" id="ARBA00004141"/>
    </source>
</evidence>
<feature type="transmembrane region" description="Helical" evidence="6">
    <location>
        <begin position="376"/>
        <end position="401"/>
    </location>
</feature>
<dbReference type="InterPro" id="IPR051475">
    <property type="entry name" value="Diverse_Ion_Transporter"/>
</dbReference>
<evidence type="ECO:0000256" key="5">
    <source>
        <dbReference type="ARBA" id="ARBA00023136"/>
    </source>
</evidence>
<dbReference type="EMBL" id="JBIGIC010000002">
    <property type="protein sequence ID" value="MFG6485819.1"/>
    <property type="molecule type" value="Genomic_DNA"/>
</dbReference>
<keyword evidence="9" id="KW-1185">Reference proteome</keyword>
<keyword evidence="5 6" id="KW-0472">Membrane</keyword>
<dbReference type="Proteomes" id="UP001606134">
    <property type="component" value="Unassembled WGS sequence"/>
</dbReference>
<keyword evidence="4 6" id="KW-1133">Transmembrane helix</keyword>
<name>A0ABW7H7E3_9BURK</name>
<dbReference type="PANTHER" id="PTHR43568">
    <property type="entry name" value="P PROTEIN"/>
    <property type="match status" value="1"/>
</dbReference>
<keyword evidence="2" id="KW-0813">Transport</keyword>
<evidence type="ECO:0000256" key="3">
    <source>
        <dbReference type="ARBA" id="ARBA00022692"/>
    </source>
</evidence>
<feature type="transmembrane region" description="Helical" evidence="6">
    <location>
        <begin position="76"/>
        <end position="99"/>
    </location>
</feature>
<protein>
    <submittedName>
        <fullName evidence="8">SLC13 family permease</fullName>
    </submittedName>
</protein>
<organism evidence="8 9">
    <name type="scientific">Pelomonas candidula</name>
    <dbReference type="NCBI Taxonomy" id="3299025"/>
    <lineage>
        <taxon>Bacteria</taxon>
        <taxon>Pseudomonadati</taxon>
        <taxon>Pseudomonadota</taxon>
        <taxon>Betaproteobacteria</taxon>
        <taxon>Burkholderiales</taxon>
        <taxon>Sphaerotilaceae</taxon>
        <taxon>Roseateles</taxon>
    </lineage>
</organism>
<feature type="transmembrane region" description="Helical" evidence="6">
    <location>
        <begin position="253"/>
        <end position="271"/>
    </location>
</feature>
<comment type="subcellular location">
    <subcellularLocation>
        <location evidence="1">Membrane</location>
        <topology evidence="1">Multi-pass membrane protein</topology>
    </subcellularLocation>
</comment>
<feature type="transmembrane region" description="Helical" evidence="6">
    <location>
        <begin position="343"/>
        <end position="364"/>
    </location>
</feature>
<evidence type="ECO:0000313" key="8">
    <source>
        <dbReference type="EMBL" id="MFG6485819.1"/>
    </source>
</evidence>
<comment type="caution">
    <text evidence="8">The sequence shown here is derived from an EMBL/GenBank/DDBJ whole genome shotgun (WGS) entry which is preliminary data.</text>
</comment>
<feature type="transmembrane region" description="Helical" evidence="6">
    <location>
        <begin position="225"/>
        <end position="246"/>
    </location>
</feature>
<evidence type="ECO:0000256" key="4">
    <source>
        <dbReference type="ARBA" id="ARBA00022989"/>
    </source>
</evidence>
<accession>A0ABW7H7E3</accession>
<dbReference type="Pfam" id="PF03600">
    <property type="entry name" value="CitMHS"/>
    <property type="match status" value="1"/>
</dbReference>
<feature type="transmembrane region" description="Helical" evidence="6">
    <location>
        <begin position="277"/>
        <end position="294"/>
    </location>
</feature>
<feature type="transmembrane region" description="Helical" evidence="6">
    <location>
        <begin position="45"/>
        <end position="64"/>
    </location>
</feature>
<gene>
    <name evidence="8" type="ORF">ACG04R_03990</name>
</gene>
<feature type="transmembrane region" description="Helical" evidence="6">
    <location>
        <begin position="189"/>
        <end position="213"/>
    </location>
</feature>
<feature type="transmembrane region" description="Helical" evidence="6">
    <location>
        <begin position="111"/>
        <end position="137"/>
    </location>
</feature>